<keyword evidence="1 4" id="KW-0238">DNA-binding</keyword>
<proteinExistence type="predicted"/>
<accession>A0A8H6R8B5</accession>
<dbReference type="GO" id="GO:0003677">
    <property type="term" value="F:DNA binding"/>
    <property type="evidence" value="ECO:0007669"/>
    <property type="project" value="UniProtKB-UniRule"/>
</dbReference>
<keyword evidence="2 4" id="KW-0371">Homeobox</keyword>
<dbReference type="GO" id="GO:0006355">
    <property type="term" value="P:regulation of DNA-templated transcription"/>
    <property type="evidence" value="ECO:0007669"/>
    <property type="project" value="InterPro"/>
</dbReference>
<comment type="caution">
    <text evidence="7">The sequence shown here is derived from an EMBL/GenBank/DDBJ whole genome shotgun (WGS) entry which is preliminary data.</text>
</comment>
<organism evidence="7 8">
    <name type="scientific">Pseudocercospora fuligena</name>
    <dbReference type="NCBI Taxonomy" id="685502"/>
    <lineage>
        <taxon>Eukaryota</taxon>
        <taxon>Fungi</taxon>
        <taxon>Dikarya</taxon>
        <taxon>Ascomycota</taxon>
        <taxon>Pezizomycotina</taxon>
        <taxon>Dothideomycetes</taxon>
        <taxon>Dothideomycetidae</taxon>
        <taxon>Mycosphaerellales</taxon>
        <taxon>Mycosphaerellaceae</taxon>
        <taxon>Pseudocercospora</taxon>
    </lineage>
</organism>
<evidence type="ECO:0000259" key="6">
    <source>
        <dbReference type="PROSITE" id="PS50071"/>
    </source>
</evidence>
<dbReference type="InterPro" id="IPR050224">
    <property type="entry name" value="TALE_homeobox"/>
</dbReference>
<evidence type="ECO:0000313" key="8">
    <source>
        <dbReference type="Proteomes" id="UP000660729"/>
    </source>
</evidence>
<dbReference type="InterPro" id="IPR009057">
    <property type="entry name" value="Homeodomain-like_sf"/>
</dbReference>
<dbReference type="PANTHER" id="PTHR11850">
    <property type="entry name" value="HOMEOBOX PROTEIN TRANSCRIPTION FACTORS"/>
    <property type="match status" value="1"/>
</dbReference>
<dbReference type="InterPro" id="IPR008422">
    <property type="entry name" value="KN_HD"/>
</dbReference>
<evidence type="ECO:0000256" key="5">
    <source>
        <dbReference type="SAM" id="MobiDB-lite"/>
    </source>
</evidence>
<evidence type="ECO:0000313" key="7">
    <source>
        <dbReference type="EMBL" id="KAF7186431.1"/>
    </source>
</evidence>
<evidence type="ECO:0000256" key="4">
    <source>
        <dbReference type="PROSITE-ProRule" id="PRU00108"/>
    </source>
</evidence>
<name>A0A8H6R8B5_9PEZI</name>
<dbReference type="EMBL" id="JABCIY010000254">
    <property type="protein sequence ID" value="KAF7186431.1"/>
    <property type="molecule type" value="Genomic_DNA"/>
</dbReference>
<comment type="subcellular location">
    <subcellularLocation>
        <location evidence="4">Nucleus</location>
    </subcellularLocation>
</comment>
<evidence type="ECO:0000256" key="3">
    <source>
        <dbReference type="ARBA" id="ARBA00023242"/>
    </source>
</evidence>
<dbReference type="CDD" id="cd00086">
    <property type="entry name" value="homeodomain"/>
    <property type="match status" value="1"/>
</dbReference>
<feature type="domain" description="Homeobox" evidence="6">
    <location>
        <begin position="36"/>
        <end position="72"/>
    </location>
</feature>
<feature type="compositionally biased region" description="Polar residues" evidence="5">
    <location>
        <begin position="129"/>
        <end position="154"/>
    </location>
</feature>
<dbReference type="Proteomes" id="UP000660729">
    <property type="component" value="Unassembled WGS sequence"/>
</dbReference>
<feature type="DNA-binding region" description="Homeobox" evidence="4">
    <location>
        <begin position="38"/>
        <end position="73"/>
    </location>
</feature>
<keyword evidence="3 4" id="KW-0539">Nucleus</keyword>
<sequence>MDLQQRPSTPVPKFNPRLSRAFVKILGTWLNDHIDHPYPIESQKAQLKAETGLTITRVSNWFTNARRRGEAHDRMHFSEASAMTMSTLDSWRYSPPEQEATAWSDIAHALADASVTSSIDRYPGSCRRNSGEVSFSGPSEVSSTWASSENSSDSLDPYRAGCTIARRRRCCKKDKLARKPEDAARSRKYQCTFCTDTFKTKYDWTRHESTQPLALEQWICVPFGP</sequence>
<dbReference type="OrthoDB" id="10056939at2759"/>
<reference evidence="7" key="1">
    <citation type="submission" date="2020-04" db="EMBL/GenBank/DDBJ databases">
        <title>Draft genome resource of the tomato pathogen Pseudocercospora fuligena.</title>
        <authorList>
            <person name="Zaccaron A."/>
        </authorList>
    </citation>
    <scope>NUCLEOTIDE SEQUENCE</scope>
    <source>
        <strain evidence="7">PF001</strain>
    </source>
</reference>
<dbReference type="SMART" id="SM00389">
    <property type="entry name" value="HOX"/>
    <property type="match status" value="1"/>
</dbReference>
<gene>
    <name evidence="7" type="ORF">HII31_12227</name>
</gene>
<dbReference type="SUPFAM" id="SSF46689">
    <property type="entry name" value="Homeodomain-like"/>
    <property type="match status" value="1"/>
</dbReference>
<dbReference type="GO" id="GO:0005634">
    <property type="term" value="C:nucleus"/>
    <property type="evidence" value="ECO:0007669"/>
    <property type="project" value="UniProtKB-SubCell"/>
</dbReference>
<dbReference type="Pfam" id="PF05920">
    <property type="entry name" value="Homeobox_KN"/>
    <property type="match status" value="1"/>
</dbReference>
<evidence type="ECO:0000256" key="2">
    <source>
        <dbReference type="ARBA" id="ARBA00023155"/>
    </source>
</evidence>
<dbReference type="PROSITE" id="PS50071">
    <property type="entry name" value="HOMEOBOX_2"/>
    <property type="match status" value="1"/>
</dbReference>
<dbReference type="AlphaFoldDB" id="A0A8H6R8B5"/>
<evidence type="ECO:0000256" key="1">
    <source>
        <dbReference type="ARBA" id="ARBA00023125"/>
    </source>
</evidence>
<dbReference type="Gene3D" id="1.10.10.60">
    <property type="entry name" value="Homeodomain-like"/>
    <property type="match status" value="1"/>
</dbReference>
<keyword evidence="8" id="KW-1185">Reference proteome</keyword>
<protein>
    <submittedName>
        <fullName evidence="7">Homeobox protein TOS8</fullName>
    </submittedName>
</protein>
<feature type="region of interest" description="Disordered" evidence="5">
    <location>
        <begin position="129"/>
        <end position="155"/>
    </location>
</feature>
<dbReference type="InterPro" id="IPR001356">
    <property type="entry name" value="HD"/>
</dbReference>